<feature type="chain" id="PRO_5043912830" description="Lipoprotein" evidence="2">
    <location>
        <begin position="30"/>
        <end position="317"/>
    </location>
</feature>
<organism evidence="3 4">
    <name type="scientific">Prevotella histicola JCM 15637 = DNF00424</name>
    <dbReference type="NCBI Taxonomy" id="1236504"/>
    <lineage>
        <taxon>Bacteria</taxon>
        <taxon>Pseudomonadati</taxon>
        <taxon>Bacteroidota</taxon>
        <taxon>Bacteroidia</taxon>
        <taxon>Bacteroidales</taxon>
        <taxon>Prevotellaceae</taxon>
        <taxon>Prevotella</taxon>
    </lineage>
</organism>
<accession>A0AAW3FAP4</accession>
<evidence type="ECO:0008006" key="5">
    <source>
        <dbReference type="Google" id="ProtNLM"/>
    </source>
</evidence>
<comment type="caution">
    <text evidence="3">The sequence shown here is derived from an EMBL/GenBank/DDBJ whole genome shotgun (WGS) entry which is preliminary data.</text>
</comment>
<protein>
    <recommendedName>
        <fullName evidence="5">Lipoprotein</fullName>
    </recommendedName>
</protein>
<feature type="compositionally biased region" description="Polar residues" evidence="1">
    <location>
        <begin position="290"/>
        <end position="317"/>
    </location>
</feature>
<feature type="region of interest" description="Disordered" evidence="1">
    <location>
        <begin position="211"/>
        <end position="317"/>
    </location>
</feature>
<keyword evidence="2" id="KW-0732">Signal</keyword>
<dbReference type="AlphaFoldDB" id="A0AAW3FAP4"/>
<dbReference type="EMBL" id="JRNJ01000108">
    <property type="protein sequence ID" value="KGF24324.1"/>
    <property type="molecule type" value="Genomic_DNA"/>
</dbReference>
<sequence length="317" mass="36144">MKYIRLNILFLSLLSFTFTSCGTMFSVGAGVGGPIASSGSEYYDDGYGFGYGSRYGRIAYDEARREALFLSDKMAYELGLTNAQYEAVYEINLDYLLNMQGENTLFGNYWARRNSDLFYVLDARQYNYFVGNDYFYRPVYWRDNSYAYRVYNRYADRNVFYRPRPVDYMTYRGGRNRLADSYYAGRFGRRSGQPIVVDRVGGYQETYQNGHTWSEAKRSPSYDQQGRNSFGNASRGNFNTPPRSSSQDPVPAPRPSNGSQSSFGNMSRGSYSSPSQTYNQSFGGARQRTETFQPTPGQSSNTRTDVPVNRSSFGGHR</sequence>
<name>A0AAW3FAP4_9BACT</name>
<proteinExistence type="predicted"/>
<dbReference type="PROSITE" id="PS51257">
    <property type="entry name" value="PROKAR_LIPOPROTEIN"/>
    <property type="match status" value="1"/>
</dbReference>
<reference evidence="3 4" key="1">
    <citation type="submission" date="2014-07" db="EMBL/GenBank/DDBJ databases">
        <authorList>
            <person name="McCorrison J."/>
            <person name="Sanka R."/>
            <person name="Torralba M."/>
            <person name="Gillis M."/>
            <person name="Haft D.H."/>
            <person name="Methe B."/>
            <person name="Sutton G."/>
            <person name="Nelson K.E."/>
        </authorList>
    </citation>
    <scope>NUCLEOTIDE SEQUENCE [LARGE SCALE GENOMIC DNA]</scope>
    <source>
        <strain evidence="3 4">DNF00424</strain>
    </source>
</reference>
<evidence type="ECO:0000313" key="3">
    <source>
        <dbReference type="EMBL" id="KGF24324.1"/>
    </source>
</evidence>
<feature type="compositionally biased region" description="Polar residues" evidence="1">
    <location>
        <begin position="256"/>
        <end position="282"/>
    </location>
</feature>
<dbReference type="RefSeq" id="WP_036871552.1">
    <property type="nucleotide sequence ID" value="NZ_JRNJ01000108.1"/>
</dbReference>
<gene>
    <name evidence="3" type="ORF">HMPREF2132_12950</name>
</gene>
<evidence type="ECO:0000256" key="1">
    <source>
        <dbReference type="SAM" id="MobiDB-lite"/>
    </source>
</evidence>
<dbReference type="Proteomes" id="UP000029533">
    <property type="component" value="Unassembled WGS sequence"/>
</dbReference>
<feature type="compositionally biased region" description="Polar residues" evidence="1">
    <location>
        <begin position="221"/>
        <end position="248"/>
    </location>
</feature>
<feature type="signal peptide" evidence="2">
    <location>
        <begin position="1"/>
        <end position="29"/>
    </location>
</feature>
<evidence type="ECO:0000256" key="2">
    <source>
        <dbReference type="SAM" id="SignalP"/>
    </source>
</evidence>
<evidence type="ECO:0000313" key="4">
    <source>
        <dbReference type="Proteomes" id="UP000029533"/>
    </source>
</evidence>